<dbReference type="GO" id="GO:0005886">
    <property type="term" value="C:plasma membrane"/>
    <property type="evidence" value="ECO:0007669"/>
    <property type="project" value="UniProtKB-SubCell"/>
</dbReference>
<feature type="transmembrane region" description="Helical" evidence="6">
    <location>
        <begin position="390"/>
        <end position="409"/>
    </location>
</feature>
<feature type="transmembrane region" description="Helical" evidence="6">
    <location>
        <begin position="192"/>
        <end position="215"/>
    </location>
</feature>
<dbReference type="PANTHER" id="PTHR30250">
    <property type="entry name" value="PST FAMILY PREDICTED COLANIC ACID TRANSPORTER"/>
    <property type="match status" value="1"/>
</dbReference>
<comment type="caution">
    <text evidence="7">The sequence shown here is derived from an EMBL/GenBank/DDBJ whole genome shotgun (WGS) entry which is preliminary data.</text>
</comment>
<keyword evidence="3 6" id="KW-0812">Transmembrane</keyword>
<feature type="transmembrane region" description="Helical" evidence="6">
    <location>
        <begin position="108"/>
        <end position="127"/>
    </location>
</feature>
<reference evidence="7 8" key="1">
    <citation type="submission" date="2019-10" db="EMBL/GenBank/DDBJ databases">
        <title>Dictyobacter vulcani sp. nov., within the class Ktedonobacteria, isolated from soil of volcanic Mt. Zao.</title>
        <authorList>
            <person name="Zheng Y."/>
            <person name="Wang C.M."/>
            <person name="Sakai Y."/>
            <person name="Abe K."/>
            <person name="Yokota A."/>
            <person name="Yabe S."/>
        </authorList>
    </citation>
    <scope>NUCLEOTIDE SEQUENCE [LARGE SCALE GENOMIC DNA]</scope>
    <source>
        <strain evidence="7 8">W12</strain>
    </source>
</reference>
<feature type="transmembrane region" description="Helical" evidence="6">
    <location>
        <begin position="269"/>
        <end position="296"/>
    </location>
</feature>
<evidence type="ECO:0000256" key="3">
    <source>
        <dbReference type="ARBA" id="ARBA00022692"/>
    </source>
</evidence>
<evidence type="ECO:0000313" key="7">
    <source>
        <dbReference type="EMBL" id="GER88303.1"/>
    </source>
</evidence>
<keyword evidence="4 6" id="KW-1133">Transmembrane helix</keyword>
<feature type="transmembrane region" description="Helical" evidence="6">
    <location>
        <begin position="415"/>
        <end position="433"/>
    </location>
</feature>
<dbReference type="EMBL" id="BKZW01000001">
    <property type="protein sequence ID" value="GER88303.1"/>
    <property type="molecule type" value="Genomic_DNA"/>
</dbReference>
<feature type="transmembrane region" description="Helical" evidence="6">
    <location>
        <begin position="352"/>
        <end position="369"/>
    </location>
</feature>
<feature type="transmembrane region" description="Helical" evidence="6">
    <location>
        <begin position="54"/>
        <end position="77"/>
    </location>
</feature>
<evidence type="ECO:0000256" key="6">
    <source>
        <dbReference type="SAM" id="Phobius"/>
    </source>
</evidence>
<feature type="transmembrane region" description="Helical" evidence="6">
    <location>
        <begin position="161"/>
        <end position="180"/>
    </location>
</feature>
<sequence length="451" mass="50895">MAQSRIIIGHHSDSTKNRNYVRVWPNSARAGSVLINVSIYIMIAHILGPHMFGSYLFAQWLATVTIPVLGTGMSTLASRQIAATQSRESPRLMAGIFYFLWRRQHWSILWYCLVYLLLSFVLARIFHDFTPGLLLLSSLATLPLLLSSVAGITLRSLRRSDLLIMLNLFGHLLTLLFTLISTQISRTPIEAFILSCALSNMITLVLSMICVMHLLPLKQALAPGIFLKERLVHNMQLSRLHFALDAIVWQRSELLLLACWYNSEYLGFYALSAIISTRLIGLAPSLFSQWIFPVVVRYLPRHRYLNQYDAFVKTSCYIIFLAVPICLLMIVLCPGILTFFLGIAYLPMVKPLRILLIAAVFGSIATVGLTHMASQQYQDIQRIQRIQQEFNLGVACLKILLALPLVFFWGMVGAALASTLAQIISAVVSIMLCKKLLLQHETLLQCNREER</sequence>
<evidence type="ECO:0000256" key="2">
    <source>
        <dbReference type="ARBA" id="ARBA00022475"/>
    </source>
</evidence>
<evidence type="ECO:0000256" key="4">
    <source>
        <dbReference type="ARBA" id="ARBA00022989"/>
    </source>
</evidence>
<name>A0A5J4KKI4_9CHLR</name>
<dbReference type="RefSeq" id="WP_151756221.1">
    <property type="nucleotide sequence ID" value="NZ_BKZW01000001.1"/>
</dbReference>
<keyword evidence="2" id="KW-1003">Cell membrane</keyword>
<keyword evidence="5 6" id="KW-0472">Membrane</keyword>
<evidence type="ECO:0008006" key="9">
    <source>
        <dbReference type="Google" id="ProtNLM"/>
    </source>
</evidence>
<feature type="transmembrane region" description="Helical" evidence="6">
    <location>
        <begin position="133"/>
        <end position="154"/>
    </location>
</feature>
<dbReference type="InterPro" id="IPR050833">
    <property type="entry name" value="Poly_Biosynth_Transport"/>
</dbReference>
<dbReference type="PANTHER" id="PTHR30250:SF11">
    <property type="entry name" value="O-ANTIGEN TRANSPORTER-RELATED"/>
    <property type="match status" value="1"/>
</dbReference>
<keyword evidence="8" id="KW-1185">Reference proteome</keyword>
<gene>
    <name evidence="7" type="ORF">KDW_24650</name>
</gene>
<feature type="transmembrane region" description="Helical" evidence="6">
    <location>
        <begin position="317"/>
        <end position="346"/>
    </location>
</feature>
<evidence type="ECO:0000256" key="1">
    <source>
        <dbReference type="ARBA" id="ARBA00004651"/>
    </source>
</evidence>
<comment type="subcellular location">
    <subcellularLocation>
        <location evidence="1">Cell membrane</location>
        <topology evidence="1">Multi-pass membrane protein</topology>
    </subcellularLocation>
</comment>
<accession>A0A5J4KKI4</accession>
<feature type="transmembrane region" description="Helical" evidence="6">
    <location>
        <begin position="28"/>
        <end position="48"/>
    </location>
</feature>
<evidence type="ECO:0000256" key="5">
    <source>
        <dbReference type="ARBA" id="ARBA00023136"/>
    </source>
</evidence>
<proteinExistence type="predicted"/>
<dbReference type="Proteomes" id="UP000326912">
    <property type="component" value="Unassembled WGS sequence"/>
</dbReference>
<organism evidence="7 8">
    <name type="scientific">Dictyobacter vulcani</name>
    <dbReference type="NCBI Taxonomy" id="2607529"/>
    <lineage>
        <taxon>Bacteria</taxon>
        <taxon>Bacillati</taxon>
        <taxon>Chloroflexota</taxon>
        <taxon>Ktedonobacteria</taxon>
        <taxon>Ktedonobacterales</taxon>
        <taxon>Dictyobacteraceae</taxon>
        <taxon>Dictyobacter</taxon>
    </lineage>
</organism>
<dbReference type="AlphaFoldDB" id="A0A5J4KKI4"/>
<protein>
    <recommendedName>
        <fullName evidence="9">Polysaccharide biosynthesis protein C-terminal domain-containing protein</fullName>
    </recommendedName>
</protein>
<evidence type="ECO:0000313" key="8">
    <source>
        <dbReference type="Proteomes" id="UP000326912"/>
    </source>
</evidence>